<dbReference type="AlphaFoldDB" id="A0A345E0Q0"/>
<proteinExistence type="predicted"/>
<evidence type="ECO:0000313" key="4">
    <source>
        <dbReference type="Proteomes" id="UP000253273"/>
    </source>
</evidence>
<name>A0A345E0Q0_9EURY</name>
<dbReference type="OrthoDB" id="302685at2157"/>
<dbReference type="Proteomes" id="UP000253273">
    <property type="component" value="Chromosome"/>
</dbReference>
<evidence type="ECO:0000313" key="2">
    <source>
        <dbReference type="EMBL" id="AXG09109.1"/>
    </source>
</evidence>
<dbReference type="KEGG" id="haq:DU484_04120"/>
<evidence type="ECO:0000313" key="1">
    <source>
        <dbReference type="EMBL" id="AXG05772.1"/>
    </source>
</evidence>
<reference evidence="2 3" key="1">
    <citation type="submission" date="2018-07" db="EMBL/GenBank/DDBJ databases">
        <title>Genome sequences of Haloplanus sp. CBA1112.</title>
        <authorList>
            <person name="Kim Y.B."/>
            <person name="Roh S.W."/>
        </authorList>
    </citation>
    <scope>NUCLEOTIDE SEQUENCE [LARGE SCALE GENOMIC DNA]</scope>
    <source>
        <strain evidence="2 3">CBA1112</strain>
    </source>
</reference>
<protein>
    <submittedName>
        <fullName evidence="1">Uncharacterized protein</fullName>
    </submittedName>
</protein>
<dbReference type="Proteomes" id="UP000252985">
    <property type="component" value="Chromosome"/>
</dbReference>
<reference evidence="1 4" key="2">
    <citation type="submission" date="2018-07" db="EMBL/GenBank/DDBJ databases">
        <title>Genome sequences of Haloplanus sp. CBA1113.</title>
        <authorList>
            <person name="Kim Y.B."/>
            <person name="Roh S.W."/>
        </authorList>
    </citation>
    <scope>NUCLEOTIDE SEQUENCE [LARGE SCALE GENOMIC DNA]</scope>
    <source>
        <strain evidence="1 4">CBA1113</strain>
    </source>
</reference>
<keyword evidence="4" id="KW-1185">Reference proteome</keyword>
<sequence>MRPITRRAIIGFALVCLALLALGALPSFLGAGEPYYLTATPTDADGEAVNVTGLSERRYPYLTSAIESASGRSDPYRRGPFGLKESFAHSPFDERDGLVARNPDARRDGGVLVEDGDDRYLVAVSRG</sequence>
<gene>
    <name evidence="2" type="ORF">DU484_04120</name>
    <name evidence="1" type="ORF">DU500_04600</name>
</gene>
<evidence type="ECO:0000313" key="3">
    <source>
        <dbReference type="Proteomes" id="UP000252985"/>
    </source>
</evidence>
<accession>A0A345EA87</accession>
<organism evidence="1 4">
    <name type="scientific">Haloplanus rubicundus</name>
    <dbReference type="NCBI Taxonomy" id="1547898"/>
    <lineage>
        <taxon>Archaea</taxon>
        <taxon>Methanobacteriati</taxon>
        <taxon>Methanobacteriota</taxon>
        <taxon>Stenosarchaea group</taxon>
        <taxon>Halobacteria</taxon>
        <taxon>Halobacteriales</taxon>
        <taxon>Haloferacaceae</taxon>
        <taxon>Haloplanus</taxon>
    </lineage>
</organism>
<dbReference type="EMBL" id="CP031148">
    <property type="protein sequence ID" value="AXG09109.1"/>
    <property type="molecule type" value="Genomic_DNA"/>
</dbReference>
<dbReference type="EMBL" id="CP031150">
    <property type="protein sequence ID" value="AXG05772.1"/>
    <property type="molecule type" value="Genomic_DNA"/>
</dbReference>
<dbReference type="GeneID" id="37286136"/>
<dbReference type="RefSeq" id="WP_114584921.1">
    <property type="nucleotide sequence ID" value="NZ_CP031148.1"/>
</dbReference>
<dbReference type="KEGG" id="haj:DU500_04600"/>
<accession>A0A345E0Q0</accession>